<feature type="region of interest" description="Disordered" evidence="6">
    <location>
        <begin position="138"/>
        <end position="180"/>
    </location>
</feature>
<feature type="compositionally biased region" description="Polar residues" evidence="6">
    <location>
        <begin position="472"/>
        <end position="484"/>
    </location>
</feature>
<evidence type="ECO:0000256" key="5">
    <source>
        <dbReference type="PROSITE-ProRule" id="PRU00104"/>
    </source>
</evidence>
<evidence type="ECO:0000256" key="2">
    <source>
        <dbReference type="ARBA" id="ARBA00012485"/>
    </source>
</evidence>
<comment type="caution">
    <text evidence="8">The sequence shown here is derived from an EMBL/GenBank/DDBJ whole genome shotgun (WGS) entry which is preliminary data.</text>
</comment>
<dbReference type="Gene3D" id="3.30.2160.10">
    <property type="entry name" value="Hect, E3 ligase catalytic domain"/>
    <property type="match status" value="1"/>
</dbReference>
<dbReference type="Proteomes" id="UP001629113">
    <property type="component" value="Unassembled WGS sequence"/>
</dbReference>
<dbReference type="InterPro" id="IPR032353">
    <property type="entry name" value="AZUL"/>
</dbReference>
<feature type="compositionally biased region" description="Basic and acidic residues" evidence="6">
    <location>
        <begin position="458"/>
        <end position="469"/>
    </location>
</feature>
<dbReference type="Gene3D" id="6.10.130.10">
    <property type="entry name" value="Ubiquitin-protein ligase E3A, N-terminal zinc-binding domain (AZUL)"/>
    <property type="match status" value="1"/>
</dbReference>
<protein>
    <recommendedName>
        <fullName evidence="2">HECT-type E3 ubiquitin transferase</fullName>
        <ecNumber evidence="2">2.3.2.26</ecNumber>
    </recommendedName>
</protein>
<gene>
    <name evidence="8" type="ORF">PVAG01_05868</name>
</gene>
<evidence type="ECO:0000256" key="3">
    <source>
        <dbReference type="ARBA" id="ARBA00022679"/>
    </source>
</evidence>
<dbReference type="InterPro" id="IPR044611">
    <property type="entry name" value="E3A/B/C-like"/>
</dbReference>
<keyword evidence="4 5" id="KW-0833">Ubl conjugation pathway</keyword>
<dbReference type="PANTHER" id="PTHR45700">
    <property type="entry name" value="UBIQUITIN-PROTEIN LIGASE E3C"/>
    <property type="match status" value="1"/>
</dbReference>
<dbReference type="InterPro" id="IPR000569">
    <property type="entry name" value="HECT_dom"/>
</dbReference>
<keyword evidence="9" id="KW-1185">Reference proteome</keyword>
<dbReference type="PANTHER" id="PTHR45700:SF8">
    <property type="entry name" value="HECT-TYPE E3 UBIQUITIN TRANSFERASE"/>
    <property type="match status" value="1"/>
</dbReference>
<dbReference type="Gene3D" id="3.30.2410.10">
    <property type="entry name" value="Hect, E3 ligase catalytic domain"/>
    <property type="match status" value="1"/>
</dbReference>
<feature type="active site" description="Glycyl thioester intermediate" evidence="5">
    <location>
        <position position="1280"/>
    </location>
</feature>
<dbReference type="InterPro" id="IPR042556">
    <property type="entry name" value="AZUL_sf"/>
</dbReference>
<organism evidence="8 9">
    <name type="scientific">Phlyctema vagabunda</name>
    <dbReference type="NCBI Taxonomy" id="108571"/>
    <lineage>
        <taxon>Eukaryota</taxon>
        <taxon>Fungi</taxon>
        <taxon>Dikarya</taxon>
        <taxon>Ascomycota</taxon>
        <taxon>Pezizomycotina</taxon>
        <taxon>Leotiomycetes</taxon>
        <taxon>Helotiales</taxon>
        <taxon>Dermateaceae</taxon>
        <taxon>Phlyctema</taxon>
    </lineage>
</organism>
<feature type="region of interest" description="Disordered" evidence="6">
    <location>
        <begin position="345"/>
        <end position="485"/>
    </location>
</feature>
<dbReference type="Pfam" id="PF16558">
    <property type="entry name" value="AZUL"/>
    <property type="match status" value="1"/>
</dbReference>
<evidence type="ECO:0000256" key="6">
    <source>
        <dbReference type="SAM" id="MobiDB-lite"/>
    </source>
</evidence>
<accession>A0ABR4PEK3</accession>
<dbReference type="Gene3D" id="3.90.1750.10">
    <property type="entry name" value="Hect, E3 ligase catalytic domains"/>
    <property type="match status" value="1"/>
</dbReference>
<evidence type="ECO:0000259" key="7">
    <source>
        <dbReference type="PROSITE" id="PS50237"/>
    </source>
</evidence>
<keyword evidence="8" id="KW-0436">Ligase</keyword>
<proteinExistence type="predicted"/>
<dbReference type="SUPFAM" id="SSF56204">
    <property type="entry name" value="Hect, E3 ligase catalytic domain"/>
    <property type="match status" value="1"/>
</dbReference>
<dbReference type="PROSITE" id="PS50237">
    <property type="entry name" value="HECT"/>
    <property type="match status" value="1"/>
</dbReference>
<feature type="domain" description="HECT" evidence="7">
    <location>
        <begin position="965"/>
        <end position="1312"/>
    </location>
</feature>
<sequence>MNREMEDDQNDADVIYAALWQAAPFPRLPQDAPPELRKLTIDIEDPKRVYAIHRAARRHNFQILVERYIIQIRYGCQSSDCNTSTCFSSRLRCAAVAGAPVRRYNATSARTLAIHLASQDNPEQGLCQHISTSLPLSQRKVPDAASSPPAEATIITRNSTKSKRGTKPSLDVPEDDQPKYPKGELHDIMSHPLYDPKDFHRATSLFKYLQRPPRIDHLSFVQNVFTTTAVKMLEFLNQNNFDRKFKVDEERKDLKLNGIAGSGNGDVSSSSKTEDLENAGDAVINGTSRNTGNLRYLGSNSQNGALLEIKTPISTAPAGMDGELPMPDTAVKSRSTYMNSKLPAFGMGEDPPLNPDFVKSFNKSKDRRNSRATVPDAKVAKGIVSTPTSPRAQPFSPDLVSPRESKSTKPNRQLSRRPTIASPGIDEIEENSPPRNVLSVSIRSIDEISSDASNNKPAPEKTQPDKEDVAATETNNVKNDSPSQKKAALPTIEILMPQSLSQLSIETIDLICDILQEDHSTEQHVFQPPTVGRSWRRENDEYHTVLRRVSSKKTINGYPSGLKKEWHLFIQQSLYDVLSRPDALIRSFSDENGVLFDTQTIWYLMLRMTRVAPSIVFHSLWMVTESLFQPPAELEHDWTRVDSRSQKKDFKVSSADAAQIMTICLHALVAAAPFVINARQLANMSRIRSYGLLSMLGRDSSSVEPITLCLKYEDAFTDERALRLARRLFSAISARQRYAELAELNDVQPKESSSELSGTDLLQNVFGSLKFMDLGPSILDFSNSDRDLHEKRLPTLLLDWARTVMMQDWQGTAEVPRDGAFGGALALIAAIYKNRKSLLLGDIHFYSSYFSERLDSMSMPIEWLSFEPNKRTVHLLDYPYLFVPATLVTYFRSINFSRMSRSFEEARSELTFAHHRAADKQLMIDSQRRHTLYDRLRLALTRFNVLQIRRTDILTDAFNQLWRREERELVRPLKIRLGEEAGEEGSDSGGVQQEFFRLAIAEALDPDYGTFTVDQRTKMTWFQPGSLEPLWKFELIGLIFSLAVYNGLTLPVTFPKALYRKLLGEEIRELHQISDGWPDLANGLTTMLEWDEKDGSVEDIFTRTYEFSVEHFGQPISQDMAQGSYWPQFADTHNHINPSDAPLVTGSNRSDYVSDYIYWLTDVSVRPQFEAFKRGFFTCISPRSITLFTPEILQSVVEGVQEIEVGELRRYTRYVGWDASHPTIKDLWSIVRRYDAVQKRKLLEFVTASDRVPVGGLRNLVFVVQRNGVDDAHLPTSYTCYGTLLLPEYSSKEVLREKLAMALENAQGFGFA</sequence>
<dbReference type="EC" id="2.3.2.26" evidence="2"/>
<dbReference type="GO" id="GO:0016874">
    <property type="term" value="F:ligase activity"/>
    <property type="evidence" value="ECO:0007669"/>
    <property type="project" value="UniProtKB-KW"/>
</dbReference>
<dbReference type="InterPro" id="IPR035983">
    <property type="entry name" value="Hect_E3_ubiquitin_ligase"/>
</dbReference>
<keyword evidence="3" id="KW-0808">Transferase</keyword>
<evidence type="ECO:0000256" key="1">
    <source>
        <dbReference type="ARBA" id="ARBA00000885"/>
    </source>
</evidence>
<dbReference type="EMBL" id="JBFCZG010000005">
    <property type="protein sequence ID" value="KAL3421712.1"/>
    <property type="molecule type" value="Genomic_DNA"/>
</dbReference>
<dbReference type="Pfam" id="PF00632">
    <property type="entry name" value="HECT"/>
    <property type="match status" value="1"/>
</dbReference>
<evidence type="ECO:0000313" key="9">
    <source>
        <dbReference type="Proteomes" id="UP001629113"/>
    </source>
</evidence>
<dbReference type="SMART" id="SM00119">
    <property type="entry name" value="HECTc"/>
    <property type="match status" value="1"/>
</dbReference>
<name>A0ABR4PEK3_9HELO</name>
<evidence type="ECO:0000256" key="4">
    <source>
        <dbReference type="ARBA" id="ARBA00022786"/>
    </source>
</evidence>
<comment type="catalytic activity">
    <reaction evidence="1">
        <text>S-ubiquitinyl-[E2 ubiquitin-conjugating enzyme]-L-cysteine + [acceptor protein]-L-lysine = [E2 ubiquitin-conjugating enzyme]-L-cysteine + N(6)-ubiquitinyl-[acceptor protein]-L-lysine.</text>
        <dbReference type="EC" id="2.3.2.26"/>
    </reaction>
</comment>
<reference evidence="8 9" key="1">
    <citation type="submission" date="2024-06" db="EMBL/GenBank/DDBJ databases">
        <title>Complete genome of Phlyctema vagabunda strain 19-DSS-EL-015.</title>
        <authorList>
            <person name="Fiorenzani C."/>
        </authorList>
    </citation>
    <scope>NUCLEOTIDE SEQUENCE [LARGE SCALE GENOMIC DNA]</scope>
    <source>
        <strain evidence="8 9">19-DSS-EL-015</strain>
    </source>
</reference>
<evidence type="ECO:0000313" key="8">
    <source>
        <dbReference type="EMBL" id="KAL3421712.1"/>
    </source>
</evidence>